<evidence type="ECO:0000313" key="4">
    <source>
        <dbReference type="Proteomes" id="UP000308530"/>
    </source>
</evidence>
<dbReference type="EMBL" id="CP058350">
    <property type="protein sequence ID" value="QLF70419.1"/>
    <property type="molecule type" value="Genomic_DNA"/>
</dbReference>
<sequence>MDGLSELIRAYGTWIYILLFAYCMLKSGSLPLFAGYAAHAQALDLPLVLVVTFAGGYLGDEARFFIARRYGDAWLKRWRFAERTYSGARALIANYGSAYIFIYRYPKGMRTIGALPVGLGTMSWGRFTVLNAASAMLWTALLVSVGFVFGSQVEEAVEAGWGFASVVLLAAMVFLIAFAWWRINKIGTHSPNIQEDLVRSHQ</sequence>
<dbReference type="InterPro" id="IPR032816">
    <property type="entry name" value="VTT_dom"/>
</dbReference>
<dbReference type="InterPro" id="IPR051311">
    <property type="entry name" value="DedA_domain"/>
</dbReference>
<feature type="transmembrane region" description="Helical" evidence="1">
    <location>
        <begin position="45"/>
        <end position="66"/>
    </location>
</feature>
<feature type="transmembrane region" description="Helical" evidence="1">
    <location>
        <begin position="161"/>
        <end position="181"/>
    </location>
</feature>
<evidence type="ECO:0000256" key="1">
    <source>
        <dbReference type="SAM" id="Phobius"/>
    </source>
</evidence>
<feature type="transmembrane region" description="Helical" evidence="1">
    <location>
        <begin position="14"/>
        <end position="38"/>
    </location>
</feature>
<keyword evidence="1" id="KW-0472">Membrane</keyword>
<feature type="domain" description="VTT" evidence="2">
    <location>
        <begin position="42"/>
        <end position="146"/>
    </location>
</feature>
<keyword evidence="4" id="KW-1185">Reference proteome</keyword>
<evidence type="ECO:0000259" key="2">
    <source>
        <dbReference type="Pfam" id="PF09335"/>
    </source>
</evidence>
<feature type="transmembrane region" description="Helical" evidence="1">
    <location>
        <begin position="127"/>
        <end position="149"/>
    </location>
</feature>
<name>A0ABX6QPJ1_9HYPH</name>
<keyword evidence="1" id="KW-0812">Transmembrane</keyword>
<dbReference type="PANTHER" id="PTHR42709">
    <property type="entry name" value="ALKALINE PHOSPHATASE LIKE PROTEIN"/>
    <property type="match status" value="1"/>
</dbReference>
<dbReference type="RefSeq" id="WP_138288670.1">
    <property type="nucleotide sequence ID" value="NZ_CP058350.1"/>
</dbReference>
<evidence type="ECO:0000313" key="3">
    <source>
        <dbReference type="EMBL" id="QLF70419.1"/>
    </source>
</evidence>
<gene>
    <name evidence="3" type="ORF">FE840_013215</name>
</gene>
<dbReference type="PANTHER" id="PTHR42709:SF2">
    <property type="entry name" value="INNER MEMBRANE PROTEIN YOHD"/>
    <property type="match status" value="1"/>
</dbReference>
<proteinExistence type="predicted"/>
<keyword evidence="1" id="KW-1133">Transmembrane helix</keyword>
<reference evidence="3 4" key="1">
    <citation type="submission" date="2020-06" db="EMBL/GenBank/DDBJ databases">
        <title>Genome sequence of Rhizobium sp strain ADMK78.</title>
        <authorList>
            <person name="Rahi P."/>
        </authorList>
    </citation>
    <scope>NUCLEOTIDE SEQUENCE [LARGE SCALE GENOMIC DNA]</scope>
    <source>
        <strain evidence="3 4">ADMK78</strain>
    </source>
</reference>
<accession>A0ABX6QPJ1</accession>
<protein>
    <submittedName>
        <fullName evidence="3">DedA family protein</fullName>
    </submittedName>
</protein>
<organism evidence="3 4">
    <name type="scientific">Peteryoungia desertarenae</name>
    <dbReference type="NCBI Taxonomy" id="1813451"/>
    <lineage>
        <taxon>Bacteria</taxon>
        <taxon>Pseudomonadati</taxon>
        <taxon>Pseudomonadota</taxon>
        <taxon>Alphaproteobacteria</taxon>
        <taxon>Hyphomicrobiales</taxon>
        <taxon>Rhizobiaceae</taxon>
        <taxon>Peteryoungia</taxon>
    </lineage>
</organism>
<dbReference type="Pfam" id="PF09335">
    <property type="entry name" value="VTT_dom"/>
    <property type="match status" value="1"/>
</dbReference>
<dbReference type="Proteomes" id="UP000308530">
    <property type="component" value="Chromosome"/>
</dbReference>